<evidence type="ECO:0000256" key="1">
    <source>
        <dbReference type="SAM" id="MobiDB-lite"/>
    </source>
</evidence>
<organism evidence="2 3">
    <name type="scientific">Liparis tanakae</name>
    <name type="common">Tanaka's snailfish</name>
    <dbReference type="NCBI Taxonomy" id="230148"/>
    <lineage>
        <taxon>Eukaryota</taxon>
        <taxon>Metazoa</taxon>
        <taxon>Chordata</taxon>
        <taxon>Craniata</taxon>
        <taxon>Vertebrata</taxon>
        <taxon>Euteleostomi</taxon>
        <taxon>Actinopterygii</taxon>
        <taxon>Neopterygii</taxon>
        <taxon>Teleostei</taxon>
        <taxon>Neoteleostei</taxon>
        <taxon>Acanthomorphata</taxon>
        <taxon>Eupercaria</taxon>
        <taxon>Perciformes</taxon>
        <taxon>Cottioidei</taxon>
        <taxon>Cottales</taxon>
        <taxon>Liparidae</taxon>
        <taxon>Liparis</taxon>
    </lineage>
</organism>
<feature type="region of interest" description="Disordered" evidence="1">
    <location>
        <begin position="122"/>
        <end position="144"/>
    </location>
</feature>
<sequence>MSKKGWSQREEREKGWSQREEREKGWSQREEREKGWKYDYKSCLLTSITVRVVPLESTSSFFSLKKTGFSSPSSDAQHRVPINVKLARLDVLRMLLYGLFAPLSSRFPQINAADCSDDDAINMDSDKQPEELKRNKVIGPGGKMRKRRSNEEAVLCVSVLL</sequence>
<dbReference type="AlphaFoldDB" id="A0A4Z2GV96"/>
<evidence type="ECO:0000313" key="3">
    <source>
        <dbReference type="Proteomes" id="UP000314294"/>
    </source>
</evidence>
<evidence type="ECO:0000313" key="2">
    <source>
        <dbReference type="EMBL" id="TNN57446.1"/>
    </source>
</evidence>
<feature type="compositionally biased region" description="Basic and acidic residues" evidence="1">
    <location>
        <begin position="124"/>
        <end position="134"/>
    </location>
</feature>
<reference evidence="2 3" key="1">
    <citation type="submission" date="2019-03" db="EMBL/GenBank/DDBJ databases">
        <title>First draft genome of Liparis tanakae, snailfish: a comprehensive survey of snailfish specific genes.</title>
        <authorList>
            <person name="Kim W."/>
            <person name="Song I."/>
            <person name="Jeong J.-H."/>
            <person name="Kim D."/>
            <person name="Kim S."/>
            <person name="Ryu S."/>
            <person name="Song J.Y."/>
            <person name="Lee S.K."/>
        </authorList>
    </citation>
    <scope>NUCLEOTIDE SEQUENCE [LARGE SCALE GENOMIC DNA]</scope>
    <source>
        <tissue evidence="2">Muscle</tissue>
    </source>
</reference>
<feature type="region of interest" description="Disordered" evidence="1">
    <location>
        <begin position="1"/>
        <end position="34"/>
    </location>
</feature>
<dbReference type="Proteomes" id="UP000314294">
    <property type="component" value="Unassembled WGS sequence"/>
</dbReference>
<feature type="compositionally biased region" description="Basic and acidic residues" evidence="1">
    <location>
        <begin position="7"/>
        <end position="34"/>
    </location>
</feature>
<gene>
    <name evidence="2" type="ORF">EYF80_032354</name>
</gene>
<keyword evidence="3" id="KW-1185">Reference proteome</keyword>
<protein>
    <submittedName>
        <fullName evidence="2">Uncharacterized protein</fullName>
    </submittedName>
</protein>
<dbReference type="EMBL" id="SRLO01000405">
    <property type="protein sequence ID" value="TNN57446.1"/>
    <property type="molecule type" value="Genomic_DNA"/>
</dbReference>
<name>A0A4Z2GV96_9TELE</name>
<comment type="caution">
    <text evidence="2">The sequence shown here is derived from an EMBL/GenBank/DDBJ whole genome shotgun (WGS) entry which is preliminary data.</text>
</comment>
<proteinExistence type="predicted"/>
<accession>A0A4Z2GV96</accession>